<accession>A0A4D6LDT9</accession>
<name>A0A4D6LDT9_VIGUN</name>
<sequence length="194" mass="21313">MQIGVSGFLEEEPPGGTLPVARRLSHFLGLLMKRLAGLVEPPGGARVKKWWDFGCGKNLEKYPDVDGNCDSWDGLTRELCMNYKEKPVRVVLSWRLAVGPGPPGGSGITVGSRGLRYATPAKRSESWQRLAVHVTRLAIYAANVSLELWLGIGVKHVVFLELWLGIASLELWLGMADEHKEPLSCGSGWRVLPV</sequence>
<dbReference type="Proteomes" id="UP000501690">
    <property type="component" value="Linkage Group LG3"/>
</dbReference>
<organism evidence="1 2">
    <name type="scientific">Vigna unguiculata</name>
    <name type="common">Cowpea</name>
    <dbReference type="NCBI Taxonomy" id="3917"/>
    <lineage>
        <taxon>Eukaryota</taxon>
        <taxon>Viridiplantae</taxon>
        <taxon>Streptophyta</taxon>
        <taxon>Embryophyta</taxon>
        <taxon>Tracheophyta</taxon>
        <taxon>Spermatophyta</taxon>
        <taxon>Magnoliopsida</taxon>
        <taxon>eudicotyledons</taxon>
        <taxon>Gunneridae</taxon>
        <taxon>Pentapetalae</taxon>
        <taxon>rosids</taxon>
        <taxon>fabids</taxon>
        <taxon>Fabales</taxon>
        <taxon>Fabaceae</taxon>
        <taxon>Papilionoideae</taxon>
        <taxon>50 kb inversion clade</taxon>
        <taxon>NPAAA clade</taxon>
        <taxon>indigoferoid/millettioid clade</taxon>
        <taxon>Phaseoleae</taxon>
        <taxon>Vigna</taxon>
    </lineage>
</organism>
<protein>
    <submittedName>
        <fullName evidence="1">Uncharacterized protein</fullName>
    </submittedName>
</protein>
<dbReference type="AlphaFoldDB" id="A0A4D6LDT9"/>
<dbReference type="EMBL" id="CP039347">
    <property type="protein sequence ID" value="QCD86663.1"/>
    <property type="molecule type" value="Genomic_DNA"/>
</dbReference>
<evidence type="ECO:0000313" key="1">
    <source>
        <dbReference type="EMBL" id="QCD86663.1"/>
    </source>
</evidence>
<proteinExistence type="predicted"/>
<gene>
    <name evidence="1" type="ORF">DEO72_LG3g1187</name>
</gene>
<keyword evidence="2" id="KW-1185">Reference proteome</keyword>
<evidence type="ECO:0000313" key="2">
    <source>
        <dbReference type="Proteomes" id="UP000501690"/>
    </source>
</evidence>
<reference evidence="1 2" key="1">
    <citation type="submission" date="2019-04" db="EMBL/GenBank/DDBJ databases">
        <title>An improved genome assembly and genetic linkage map for asparagus bean, Vigna unguiculata ssp. sesquipedialis.</title>
        <authorList>
            <person name="Xia Q."/>
            <person name="Zhang R."/>
            <person name="Dong Y."/>
        </authorList>
    </citation>
    <scope>NUCLEOTIDE SEQUENCE [LARGE SCALE GENOMIC DNA]</scope>
    <source>
        <tissue evidence="1">Leaf</tissue>
    </source>
</reference>